<protein>
    <recommendedName>
        <fullName evidence="3">Kinase domain protein</fullName>
    </recommendedName>
</protein>
<gene>
    <name evidence="1" type="ORF">TTHERM_00384760</name>
</gene>
<dbReference type="InterPro" id="IPR032675">
    <property type="entry name" value="LRR_dom_sf"/>
</dbReference>
<dbReference type="SUPFAM" id="SSF52047">
    <property type="entry name" value="RNI-like"/>
    <property type="match status" value="1"/>
</dbReference>
<evidence type="ECO:0000313" key="2">
    <source>
        <dbReference type="Proteomes" id="UP000009168"/>
    </source>
</evidence>
<evidence type="ECO:0008006" key="3">
    <source>
        <dbReference type="Google" id="ProtNLM"/>
    </source>
</evidence>
<dbReference type="RefSeq" id="XP_001019277.1">
    <property type="nucleotide sequence ID" value="XM_001019277.1"/>
</dbReference>
<dbReference type="AlphaFoldDB" id="Q23RL6"/>
<evidence type="ECO:0000313" key="1">
    <source>
        <dbReference type="EMBL" id="EAR99032.1"/>
    </source>
</evidence>
<reference evidence="2" key="1">
    <citation type="journal article" date="2006" name="PLoS Biol.">
        <title>Macronuclear genome sequence of the ciliate Tetrahymena thermophila, a model eukaryote.</title>
        <authorList>
            <person name="Eisen J.A."/>
            <person name="Coyne R.S."/>
            <person name="Wu M."/>
            <person name="Wu D."/>
            <person name="Thiagarajan M."/>
            <person name="Wortman J.R."/>
            <person name="Badger J.H."/>
            <person name="Ren Q."/>
            <person name="Amedeo P."/>
            <person name="Jones K.M."/>
            <person name="Tallon L.J."/>
            <person name="Delcher A.L."/>
            <person name="Salzberg S.L."/>
            <person name="Silva J.C."/>
            <person name="Haas B.J."/>
            <person name="Majoros W.H."/>
            <person name="Farzad M."/>
            <person name="Carlton J.M."/>
            <person name="Smith R.K. Jr."/>
            <person name="Garg J."/>
            <person name="Pearlman R.E."/>
            <person name="Karrer K.M."/>
            <person name="Sun L."/>
            <person name="Manning G."/>
            <person name="Elde N.C."/>
            <person name="Turkewitz A.P."/>
            <person name="Asai D.J."/>
            <person name="Wilkes D.E."/>
            <person name="Wang Y."/>
            <person name="Cai H."/>
            <person name="Collins K."/>
            <person name="Stewart B.A."/>
            <person name="Lee S.R."/>
            <person name="Wilamowska K."/>
            <person name="Weinberg Z."/>
            <person name="Ruzzo W.L."/>
            <person name="Wloga D."/>
            <person name="Gaertig J."/>
            <person name="Frankel J."/>
            <person name="Tsao C.-C."/>
            <person name="Gorovsky M.A."/>
            <person name="Keeling P.J."/>
            <person name="Waller R.F."/>
            <person name="Patron N.J."/>
            <person name="Cherry J.M."/>
            <person name="Stover N.A."/>
            <person name="Krieger C.J."/>
            <person name="del Toro C."/>
            <person name="Ryder H.F."/>
            <person name="Williamson S.C."/>
            <person name="Barbeau R.A."/>
            <person name="Hamilton E.P."/>
            <person name="Orias E."/>
        </authorList>
    </citation>
    <scope>NUCLEOTIDE SEQUENCE [LARGE SCALE GENOMIC DNA]</scope>
    <source>
        <strain evidence="2">SB210</strain>
    </source>
</reference>
<accession>Q23RL6</accession>
<dbReference type="GeneID" id="7822880"/>
<keyword evidence="2" id="KW-1185">Reference proteome</keyword>
<dbReference type="KEGG" id="tet:TTHERM_00384760"/>
<organism evidence="1 2">
    <name type="scientific">Tetrahymena thermophila (strain SB210)</name>
    <dbReference type="NCBI Taxonomy" id="312017"/>
    <lineage>
        <taxon>Eukaryota</taxon>
        <taxon>Sar</taxon>
        <taxon>Alveolata</taxon>
        <taxon>Ciliophora</taxon>
        <taxon>Intramacronucleata</taxon>
        <taxon>Oligohymenophorea</taxon>
        <taxon>Hymenostomatida</taxon>
        <taxon>Tetrahymenina</taxon>
        <taxon>Tetrahymenidae</taxon>
        <taxon>Tetrahymena</taxon>
    </lineage>
</organism>
<sequence length="562" mass="66271">MINVFQAKVPARFIRYDNLSSYKLEQNQLQSLNKLIIVLSDGDVLDFDKFKQTIDALDDISELQMKINISDSDEVHEVFQYLLNTAFPKFKNTVQQIAFEMFQIKTKSANLTQNQELQTLYDFLSIIDKKNGSNVCFKQLDIKIELDKNNQKLVEELLKLPNQLGVLTNLEGISIDFNNLGLDQQYFQALFKAIQKMSKLKKLCMNISKNRLTVNNTLSFIQQIAKISCNIQSLAYIDSQMINAQCMDKFVQGMKRFKNLKELYLQGISFSQHTGGKFFSIFSCLPQLEKLNLDLFDCKINQEDMGFLVKNIQTLTNLDSLYLVFPTQKQYSEKKSICQAIVQIFQRFENQLKSLQLEVNERFYSEESNLIAEAICQLRKLKFLQIIYGGNYIQVTDNNQDSIWDQMQPQISYTSRENIFLCILYNKIMLNQNSEMSSLSIEYTDNYQFKQEDYQKFTKMKSLTFNLVGYQINHILIMKIIQAYPQNLKQWSSRKSQKFLNVVKNFIFQVLKYISYNQNYQNNCSKNNHIFNSQQYMKIQIYLCLWKKIKKKTHMFFWKQII</sequence>
<dbReference type="Gene3D" id="3.80.10.10">
    <property type="entry name" value="Ribonuclease Inhibitor"/>
    <property type="match status" value="1"/>
</dbReference>
<dbReference type="EMBL" id="GG662644">
    <property type="protein sequence ID" value="EAR99032.1"/>
    <property type="molecule type" value="Genomic_DNA"/>
</dbReference>
<name>Q23RL6_TETTS</name>
<dbReference type="InParanoid" id="Q23RL6"/>
<dbReference type="HOGENOM" id="CLU_485314_0_0_1"/>
<proteinExistence type="predicted"/>
<dbReference type="Proteomes" id="UP000009168">
    <property type="component" value="Unassembled WGS sequence"/>
</dbReference>